<dbReference type="PANTHER" id="PTHR34584">
    <property type="entry name" value="NA(+)/H(+) ANTIPORTER SUBUNIT E1"/>
    <property type="match status" value="1"/>
</dbReference>
<keyword evidence="9" id="KW-1185">Reference proteome</keyword>
<evidence type="ECO:0000313" key="9">
    <source>
        <dbReference type="Proteomes" id="UP001499924"/>
    </source>
</evidence>
<protein>
    <submittedName>
        <fullName evidence="8">Na+/H+ antiporter subunit E</fullName>
    </submittedName>
</protein>
<comment type="similarity">
    <text evidence="2">Belongs to the CPA3 antiporters (TC 2.A.63) subunit E family.</text>
</comment>
<keyword evidence="3" id="KW-1003">Cell membrane</keyword>
<feature type="transmembrane region" description="Helical" evidence="7">
    <location>
        <begin position="36"/>
        <end position="55"/>
    </location>
</feature>
<evidence type="ECO:0000256" key="4">
    <source>
        <dbReference type="ARBA" id="ARBA00022692"/>
    </source>
</evidence>
<evidence type="ECO:0000256" key="5">
    <source>
        <dbReference type="ARBA" id="ARBA00022989"/>
    </source>
</evidence>
<keyword evidence="6 7" id="KW-0472">Membrane</keyword>
<evidence type="ECO:0000256" key="7">
    <source>
        <dbReference type="SAM" id="Phobius"/>
    </source>
</evidence>
<dbReference type="Proteomes" id="UP001499924">
    <property type="component" value="Unassembled WGS sequence"/>
</dbReference>
<proteinExistence type="inferred from homology"/>
<dbReference type="RefSeq" id="WP_344690876.1">
    <property type="nucleotide sequence ID" value="NZ_BAAAVV010000015.1"/>
</dbReference>
<sequence length="196" mass="21085">MTAEPVADAGHRLRHQLPLLVWLVLVWNLLWGTWSWANLISGTLVALAVTVLLPLPPVTGGTRVRPVALLVFLGTFLLDLVISGAQVAWQTIRPSGIRRSAILSVQLRTDSDLLMTIVAEATALVPGSLVIDMDRERQTLAVHVLHVTDLADVERRRASVLLTEDRVVRAFGSAAEIAALDGAARDSAATPGRSTP</sequence>
<evidence type="ECO:0000313" key="8">
    <source>
        <dbReference type="EMBL" id="GAA3182166.1"/>
    </source>
</evidence>
<comment type="subcellular location">
    <subcellularLocation>
        <location evidence="1">Cell membrane</location>
        <topology evidence="1">Multi-pass membrane protein</topology>
    </subcellularLocation>
</comment>
<comment type="caution">
    <text evidence="8">The sequence shown here is derived from an EMBL/GenBank/DDBJ whole genome shotgun (WGS) entry which is preliminary data.</text>
</comment>
<evidence type="ECO:0000256" key="1">
    <source>
        <dbReference type="ARBA" id="ARBA00004651"/>
    </source>
</evidence>
<evidence type="ECO:0000256" key="6">
    <source>
        <dbReference type="ARBA" id="ARBA00023136"/>
    </source>
</evidence>
<reference evidence="9" key="1">
    <citation type="journal article" date="2019" name="Int. J. Syst. Evol. Microbiol.">
        <title>The Global Catalogue of Microorganisms (GCM) 10K type strain sequencing project: providing services to taxonomists for standard genome sequencing and annotation.</title>
        <authorList>
            <consortium name="The Broad Institute Genomics Platform"/>
            <consortium name="The Broad Institute Genome Sequencing Center for Infectious Disease"/>
            <person name="Wu L."/>
            <person name="Ma J."/>
        </authorList>
    </citation>
    <scope>NUCLEOTIDE SEQUENCE [LARGE SCALE GENOMIC DNA]</scope>
    <source>
        <strain evidence="9">JCM 15614</strain>
    </source>
</reference>
<dbReference type="Pfam" id="PF01899">
    <property type="entry name" value="MNHE"/>
    <property type="match status" value="1"/>
</dbReference>
<feature type="transmembrane region" description="Helical" evidence="7">
    <location>
        <begin position="67"/>
        <end position="89"/>
    </location>
</feature>
<evidence type="ECO:0000256" key="2">
    <source>
        <dbReference type="ARBA" id="ARBA00006228"/>
    </source>
</evidence>
<dbReference type="NCBIfam" id="NF006521">
    <property type="entry name" value="PRK08965.1-5"/>
    <property type="match status" value="1"/>
</dbReference>
<dbReference type="EMBL" id="BAAAVV010000015">
    <property type="protein sequence ID" value="GAA3182166.1"/>
    <property type="molecule type" value="Genomic_DNA"/>
</dbReference>
<gene>
    <name evidence="8" type="ORF">GCM10010531_40490</name>
</gene>
<keyword evidence="5 7" id="KW-1133">Transmembrane helix</keyword>
<keyword evidence="4 7" id="KW-0812">Transmembrane</keyword>
<dbReference type="InterPro" id="IPR002758">
    <property type="entry name" value="Cation_antiport_E"/>
</dbReference>
<organism evidence="8 9">
    <name type="scientific">Blastococcus jejuensis</name>
    <dbReference type="NCBI Taxonomy" id="351224"/>
    <lineage>
        <taxon>Bacteria</taxon>
        <taxon>Bacillati</taxon>
        <taxon>Actinomycetota</taxon>
        <taxon>Actinomycetes</taxon>
        <taxon>Geodermatophilales</taxon>
        <taxon>Geodermatophilaceae</taxon>
        <taxon>Blastococcus</taxon>
    </lineage>
</organism>
<accession>A0ABP6PM50</accession>
<name>A0ABP6PM50_9ACTN</name>
<dbReference type="PANTHER" id="PTHR34584:SF1">
    <property type="entry name" value="NA(+)_H(+) ANTIPORTER SUBUNIT E1"/>
    <property type="match status" value="1"/>
</dbReference>
<evidence type="ECO:0000256" key="3">
    <source>
        <dbReference type="ARBA" id="ARBA00022475"/>
    </source>
</evidence>